<evidence type="ECO:0000256" key="5">
    <source>
        <dbReference type="ARBA" id="ARBA00023136"/>
    </source>
</evidence>
<name>A0AAW0QHH9_9PEZI</name>
<feature type="transmembrane region" description="Helical" evidence="7">
    <location>
        <begin position="476"/>
        <end position="502"/>
    </location>
</feature>
<keyword evidence="5 7" id="KW-0472">Membrane</keyword>
<dbReference type="GO" id="GO:0015179">
    <property type="term" value="F:L-amino acid transmembrane transporter activity"/>
    <property type="evidence" value="ECO:0007669"/>
    <property type="project" value="TreeGrafter"/>
</dbReference>
<reference evidence="9 10" key="1">
    <citation type="submission" date="2023-01" db="EMBL/GenBank/DDBJ databases">
        <title>Analysis of 21 Apiospora genomes using comparative genomics revels a genus with tremendous synthesis potential of carbohydrate active enzymes and secondary metabolites.</title>
        <authorList>
            <person name="Sorensen T."/>
        </authorList>
    </citation>
    <scope>NUCLEOTIDE SEQUENCE [LARGE SCALE GENOMIC DNA]</scope>
    <source>
        <strain evidence="9 10">CBS 117206</strain>
    </source>
</reference>
<evidence type="ECO:0000256" key="1">
    <source>
        <dbReference type="ARBA" id="ARBA00004141"/>
    </source>
</evidence>
<keyword evidence="4 7" id="KW-1133">Transmembrane helix</keyword>
<evidence type="ECO:0000256" key="7">
    <source>
        <dbReference type="SAM" id="Phobius"/>
    </source>
</evidence>
<evidence type="ECO:0000256" key="6">
    <source>
        <dbReference type="SAM" id="MobiDB-lite"/>
    </source>
</evidence>
<feature type="transmembrane region" description="Helical" evidence="7">
    <location>
        <begin position="404"/>
        <end position="430"/>
    </location>
</feature>
<feature type="transmembrane region" description="Helical" evidence="7">
    <location>
        <begin position="199"/>
        <end position="218"/>
    </location>
</feature>
<feature type="transmembrane region" description="Helical" evidence="7">
    <location>
        <begin position="257"/>
        <end position="280"/>
    </location>
</feature>
<feature type="transmembrane region" description="Helical" evidence="7">
    <location>
        <begin position="230"/>
        <end position="251"/>
    </location>
</feature>
<feature type="transmembrane region" description="Helical" evidence="7">
    <location>
        <begin position="539"/>
        <end position="561"/>
    </location>
</feature>
<feature type="transmembrane region" description="Helical" evidence="7">
    <location>
        <begin position="359"/>
        <end position="384"/>
    </location>
</feature>
<gene>
    <name evidence="9" type="ORF">PG999_008248</name>
</gene>
<keyword evidence="10" id="KW-1185">Reference proteome</keyword>
<feature type="transmembrane region" description="Helical" evidence="7">
    <location>
        <begin position="151"/>
        <end position="169"/>
    </location>
</feature>
<sequence length="588" mass="64039">MAKLIETQLGKAGPGQDDVAVGELVTSPAVMKPQHRPLHDPTVTFEEYLHYARNTRLEESSHPPVGRETTAWSLIFPSKSDAGVAQKVGGEKANSSGPNTHAGVSDEEWTNASRALRTATRGACFYLITTDILGPSSLPYAFATMGWGPGITLYTIFAVLAGYSGYLLYEIFLGLDSYEYPVRSFGDLGYRLYGPWMRYLFNFLQGLQLILLVGLNIIMSGESLSQSTRFQLCFIVCCLICALIGMVAGQVRTLQKLGWLANAAVWINLVWVFITIGAVAHYPPNYRGSGASAGAVIDGGIHITPDADGNYPPVQTSGGLPHSDSFAGSVSGAMQAVFSYGGSMMFPEFMAEMKRPKDFLSAMWAAQAFIYFWYMFHGLFVYGYQGQYSINPSYLGISEYRLQVAANTFAMVAILIAAALYGNIGIKVIYNGILMEWFRAPDLTRRPGKIVFAVLIPIYWAIAYAIAAGIPNFSGLTAVATSICVLQFTYTFPPLLSIAFYIKKHAMVDGDGFDASTGRTIRADSGFSRLRRGLLGRRWYANIGNFFYFLGALALAGLGAYSSIEVLKDAFAKGSTSSYVCKSPLDGM</sequence>
<organism evidence="9 10">
    <name type="scientific">Apiospora kogelbergensis</name>
    <dbReference type="NCBI Taxonomy" id="1337665"/>
    <lineage>
        <taxon>Eukaryota</taxon>
        <taxon>Fungi</taxon>
        <taxon>Dikarya</taxon>
        <taxon>Ascomycota</taxon>
        <taxon>Pezizomycotina</taxon>
        <taxon>Sordariomycetes</taxon>
        <taxon>Xylariomycetidae</taxon>
        <taxon>Amphisphaeriales</taxon>
        <taxon>Apiosporaceae</taxon>
        <taxon>Apiospora</taxon>
    </lineage>
</organism>
<comment type="subcellular location">
    <subcellularLocation>
        <location evidence="1">Membrane</location>
        <topology evidence="1">Multi-pass membrane protein</topology>
    </subcellularLocation>
</comment>
<dbReference type="AlphaFoldDB" id="A0AAW0QHH9"/>
<evidence type="ECO:0000313" key="9">
    <source>
        <dbReference type="EMBL" id="KAK8104889.1"/>
    </source>
</evidence>
<dbReference type="PANTHER" id="PTHR22950">
    <property type="entry name" value="AMINO ACID TRANSPORTER"/>
    <property type="match status" value="1"/>
</dbReference>
<proteinExistence type="inferred from homology"/>
<evidence type="ECO:0000256" key="4">
    <source>
        <dbReference type="ARBA" id="ARBA00022989"/>
    </source>
</evidence>
<keyword evidence="3 7" id="KW-0812">Transmembrane</keyword>
<protein>
    <submittedName>
        <fullName evidence="9">Amino acid transporter</fullName>
    </submittedName>
</protein>
<comment type="similarity">
    <text evidence="2">Belongs to the amino acid/polyamine transporter 2 family.</text>
</comment>
<dbReference type="Pfam" id="PF01490">
    <property type="entry name" value="Aa_trans"/>
    <property type="match status" value="1"/>
</dbReference>
<dbReference type="EMBL" id="JAQQWP010000008">
    <property type="protein sequence ID" value="KAK8104889.1"/>
    <property type="molecule type" value="Genomic_DNA"/>
</dbReference>
<evidence type="ECO:0000313" key="10">
    <source>
        <dbReference type="Proteomes" id="UP001392437"/>
    </source>
</evidence>
<dbReference type="GO" id="GO:0016020">
    <property type="term" value="C:membrane"/>
    <property type="evidence" value="ECO:0007669"/>
    <property type="project" value="UniProtKB-SubCell"/>
</dbReference>
<feature type="region of interest" description="Disordered" evidence="6">
    <location>
        <begin position="86"/>
        <end position="107"/>
    </location>
</feature>
<dbReference type="Proteomes" id="UP001392437">
    <property type="component" value="Unassembled WGS sequence"/>
</dbReference>
<accession>A0AAW0QHH9</accession>
<dbReference type="InterPro" id="IPR013057">
    <property type="entry name" value="AA_transpt_TM"/>
</dbReference>
<evidence type="ECO:0000256" key="2">
    <source>
        <dbReference type="ARBA" id="ARBA00008066"/>
    </source>
</evidence>
<dbReference type="PANTHER" id="PTHR22950:SF461">
    <property type="entry name" value="AMINO ACID TRANSPORTER TRANSMEMBRANE DOMAIN-CONTAINING PROTEIN"/>
    <property type="match status" value="1"/>
</dbReference>
<feature type="transmembrane region" description="Helical" evidence="7">
    <location>
        <begin position="450"/>
        <end position="470"/>
    </location>
</feature>
<feature type="domain" description="Amino acid transporter transmembrane" evidence="8">
    <location>
        <begin position="137"/>
        <end position="505"/>
    </location>
</feature>
<comment type="caution">
    <text evidence="9">The sequence shown here is derived from an EMBL/GenBank/DDBJ whole genome shotgun (WGS) entry which is preliminary data.</text>
</comment>
<evidence type="ECO:0000259" key="8">
    <source>
        <dbReference type="Pfam" id="PF01490"/>
    </source>
</evidence>
<evidence type="ECO:0000256" key="3">
    <source>
        <dbReference type="ARBA" id="ARBA00022692"/>
    </source>
</evidence>